<feature type="compositionally biased region" description="Polar residues" evidence="1">
    <location>
        <begin position="443"/>
        <end position="454"/>
    </location>
</feature>
<feature type="region of interest" description="Disordered" evidence="1">
    <location>
        <begin position="380"/>
        <end position="476"/>
    </location>
</feature>
<proteinExistence type="predicted"/>
<gene>
    <name evidence="2" type="ORF">D9611_007226</name>
</gene>
<feature type="region of interest" description="Disordered" evidence="1">
    <location>
        <begin position="488"/>
        <end position="552"/>
    </location>
</feature>
<keyword evidence="3" id="KW-1185">Reference proteome</keyword>
<dbReference type="SUPFAM" id="SSF50729">
    <property type="entry name" value="PH domain-like"/>
    <property type="match status" value="1"/>
</dbReference>
<feature type="compositionally biased region" description="Acidic residues" evidence="1">
    <location>
        <begin position="414"/>
        <end position="440"/>
    </location>
</feature>
<feature type="compositionally biased region" description="Pro residues" evidence="1">
    <location>
        <begin position="229"/>
        <end position="246"/>
    </location>
</feature>
<accession>A0A8H5B0T4</accession>
<feature type="region of interest" description="Disordered" evidence="1">
    <location>
        <begin position="816"/>
        <end position="843"/>
    </location>
</feature>
<name>A0A8H5B0T4_9AGAR</name>
<feature type="region of interest" description="Disordered" evidence="1">
    <location>
        <begin position="1092"/>
        <end position="1219"/>
    </location>
</feature>
<dbReference type="Proteomes" id="UP000541558">
    <property type="component" value="Unassembled WGS sequence"/>
</dbReference>
<feature type="region of interest" description="Disordered" evidence="1">
    <location>
        <begin position="699"/>
        <end position="736"/>
    </location>
</feature>
<feature type="compositionally biased region" description="Pro residues" evidence="1">
    <location>
        <begin position="203"/>
        <end position="215"/>
    </location>
</feature>
<feature type="compositionally biased region" description="Basic residues" evidence="1">
    <location>
        <begin position="1058"/>
        <end position="1071"/>
    </location>
</feature>
<dbReference type="Gene3D" id="2.30.29.30">
    <property type="entry name" value="Pleckstrin-homology domain (PH domain)/Phosphotyrosine-binding domain (PTB)"/>
    <property type="match status" value="2"/>
</dbReference>
<feature type="region of interest" description="Disordered" evidence="1">
    <location>
        <begin position="1"/>
        <end position="300"/>
    </location>
</feature>
<feature type="compositionally biased region" description="Low complexity" evidence="1">
    <location>
        <begin position="720"/>
        <end position="731"/>
    </location>
</feature>
<feature type="region of interest" description="Disordered" evidence="1">
    <location>
        <begin position="593"/>
        <end position="628"/>
    </location>
</feature>
<dbReference type="EMBL" id="JAACJK010000221">
    <property type="protein sequence ID" value="KAF5314552.1"/>
    <property type="molecule type" value="Genomic_DNA"/>
</dbReference>
<comment type="caution">
    <text evidence="2">The sequence shown here is derived from an EMBL/GenBank/DDBJ whole genome shotgun (WGS) entry which is preliminary data.</text>
</comment>
<dbReference type="PANTHER" id="PTHR37283:SF1">
    <property type="entry name" value="PH DOMAIN-CONTAINING PROTEIN YHR131C"/>
    <property type="match status" value="1"/>
</dbReference>
<feature type="compositionally biased region" description="Low complexity" evidence="1">
    <location>
        <begin position="247"/>
        <end position="260"/>
    </location>
</feature>
<feature type="compositionally biased region" description="Polar residues" evidence="1">
    <location>
        <begin position="7"/>
        <end position="23"/>
    </location>
</feature>
<evidence type="ECO:0000313" key="2">
    <source>
        <dbReference type="EMBL" id="KAF5314552.1"/>
    </source>
</evidence>
<feature type="compositionally biased region" description="Polar residues" evidence="1">
    <location>
        <begin position="821"/>
        <end position="830"/>
    </location>
</feature>
<evidence type="ECO:0000313" key="3">
    <source>
        <dbReference type="Proteomes" id="UP000541558"/>
    </source>
</evidence>
<sequence length="1344" mass="144124">MEELQRPGSSRSVRPGKFTQTFSRFKGIIRIPGRKPTSHAQKSPTHHENRGRPGLANATHPYPKATPPTLRESMSLKPYMSQPMLALQRTSMDTDRHSQPSDPDSEASSSSPDPSPCRMHSEFPLPTKKQNDDTRRRSRRMSTHSLASPPTEEFGTRPETTYYDTISGPWDSISTSIKDVHDNEPTPPTPPPKPVRKNLQNPQIPPRRAPLPATPPLGSSTPPRTTTSPPRPLPPRRPLPPVPQEPPTTALTTSPDTTNTHLEARSSIHLPTTVTSPAVPTRNSLSESLAATPKPEPMPVRFASEADGEALDIILNSDPSARRPAPPKLNLPTSLSRRISLLQAAGGVRLSPTIMARPPPLPIMNLPRLPVPASGDVLGEGAGVSRRRSERVGLGSMPALPLQGTTRGAGGHEEMDDMEEDDEEEEEETDADGMETDEESEPRTSFTSTDSGSARSDEGILSRGSYDVPRPELPPLALASPFDIRFQHSGEASSSSSWSSGMIAGDGSVDKKGKSKLVVPSPLSSGSSAITASSDESSALSSSSSSDMGGEFSRILRPSLSVTTSTNSSYYSFASGGEDAGEYFDGRLAKAISQSRSDATDRTPLAAPRADPFNKTNPSPLATPRALSQFEMPKAIAVLQGANDGKSSNRNSLAFVGGGGGGINSRPGSVLLQRPTMHKRASRSLVDLHAAAKREEVEQIVREEEEEQEREQRRRRSMRRSVVVGSSNGGDDSLDGYRASMHLHHLRNEGLGPMAEEETLPNRDALGITKASIAPTEASYSQDGPRIGVHGGEDPNYAGMGGSTVAGSSSVVSGAAGSNVMNPSTTTTWKDATGAPGVLEGRQPQKNNRISMAPAYEASLNPLPPLRRRRSMPTYNESTPPPPYPSFAPHPYGLHASLKILPREDEGREVLPGYSNAIYLKAIMPLKMEFSAPGVQAKDRKWKRVLVVLEGTMLKVYRAPTGPGGVSAIEQWWENKVGAGDVALGPPPAVPAAGSAGTGRAAIAVPAKKEERNREEEKVNQQYLQATVHDELRVDEGQGLSQAAASTASLAGSVAAQRHGKEHKQHHHHHQPQQTQVAITKSALNLAVHLLKPGSRHIRSNSDTGPPSPTGAFRTPDGIPRSSLNLPRPGTSTPTSSTFSSSSRSHSPMPSSSSSVTPHGSRSHSPMPSGSSLAVPSSSSSFSSRPPTPTSAGSSRSSRLRTTNTGSRTAYGRACKSEDFEPPKQDLIRCYTMQNAESGLGNDYLKRKNVIRVRLEGEQFLLQAKDVSSVVQWIEGLQAATNIALDLDDRPMPRGPIFPRRRRRRRPNVTPILVNGQAPLATSAVMETYTPTSATAGQPVFRRT</sequence>
<feature type="compositionally biased region" description="Low complexity" evidence="1">
    <location>
        <begin position="1127"/>
        <end position="1209"/>
    </location>
</feature>
<dbReference type="OrthoDB" id="5865767at2759"/>
<protein>
    <recommendedName>
        <fullName evidence="4">PH domain-containing protein</fullName>
    </recommendedName>
</protein>
<feature type="region of interest" description="Disordered" evidence="1">
    <location>
        <begin position="1038"/>
        <end position="1077"/>
    </location>
</feature>
<dbReference type="InterPro" id="IPR011993">
    <property type="entry name" value="PH-like_dom_sf"/>
</dbReference>
<feature type="compositionally biased region" description="Low complexity" evidence="1">
    <location>
        <begin position="216"/>
        <end position="228"/>
    </location>
</feature>
<reference evidence="2 3" key="1">
    <citation type="journal article" date="2020" name="ISME J.">
        <title>Uncovering the hidden diversity of litter-decomposition mechanisms in mushroom-forming fungi.</title>
        <authorList>
            <person name="Floudas D."/>
            <person name="Bentzer J."/>
            <person name="Ahren D."/>
            <person name="Johansson T."/>
            <person name="Persson P."/>
            <person name="Tunlid A."/>
        </authorList>
    </citation>
    <scope>NUCLEOTIDE SEQUENCE [LARGE SCALE GENOMIC DNA]</scope>
    <source>
        <strain evidence="2 3">CBS 175.51</strain>
    </source>
</reference>
<evidence type="ECO:0008006" key="4">
    <source>
        <dbReference type="Google" id="ProtNLM"/>
    </source>
</evidence>
<dbReference type="PANTHER" id="PTHR37283">
    <property type="entry name" value="PH DOMAIN-CONTAINING PROTEIN YHR131C"/>
    <property type="match status" value="1"/>
</dbReference>
<feature type="compositionally biased region" description="Low complexity" evidence="1">
    <location>
        <begin position="100"/>
        <end position="112"/>
    </location>
</feature>
<evidence type="ECO:0000256" key="1">
    <source>
        <dbReference type="SAM" id="MobiDB-lite"/>
    </source>
</evidence>
<feature type="compositionally biased region" description="Low complexity" evidence="1">
    <location>
        <begin position="516"/>
        <end position="547"/>
    </location>
</feature>
<feature type="compositionally biased region" description="Polar residues" evidence="1">
    <location>
        <begin position="269"/>
        <end position="289"/>
    </location>
</feature>
<feature type="compositionally biased region" description="Low complexity" evidence="1">
    <location>
        <begin position="1038"/>
        <end position="1057"/>
    </location>
</feature>
<organism evidence="2 3">
    <name type="scientific">Ephemerocybe angulata</name>
    <dbReference type="NCBI Taxonomy" id="980116"/>
    <lineage>
        <taxon>Eukaryota</taxon>
        <taxon>Fungi</taxon>
        <taxon>Dikarya</taxon>
        <taxon>Basidiomycota</taxon>
        <taxon>Agaricomycotina</taxon>
        <taxon>Agaricomycetes</taxon>
        <taxon>Agaricomycetidae</taxon>
        <taxon>Agaricales</taxon>
        <taxon>Agaricineae</taxon>
        <taxon>Psathyrellaceae</taxon>
        <taxon>Ephemerocybe</taxon>
    </lineage>
</organism>
<feature type="region of interest" description="Disordered" evidence="1">
    <location>
        <begin position="641"/>
        <end position="670"/>
    </location>
</feature>